<dbReference type="PANTHER" id="PTHR23072">
    <property type="entry name" value="PHOSPHATIDYLINOSITOL GLYCAN-RELATED"/>
    <property type="match status" value="1"/>
</dbReference>
<feature type="region of interest" description="Disordered" evidence="13">
    <location>
        <begin position="1"/>
        <end position="25"/>
    </location>
</feature>
<evidence type="ECO:0000256" key="5">
    <source>
        <dbReference type="ARBA" id="ARBA00022502"/>
    </source>
</evidence>
<dbReference type="EMBL" id="JAAAJA010000078">
    <property type="protein sequence ID" value="KAG0263289.1"/>
    <property type="molecule type" value="Genomic_DNA"/>
</dbReference>
<keyword evidence="6 12" id="KW-0808">Transferase</keyword>
<name>A0A9P6U847_9FUNG</name>
<dbReference type="Proteomes" id="UP000726737">
    <property type="component" value="Unassembled WGS sequence"/>
</dbReference>
<evidence type="ECO:0000256" key="1">
    <source>
        <dbReference type="ARBA" id="ARBA00004477"/>
    </source>
</evidence>
<dbReference type="OrthoDB" id="272139at2759"/>
<feature type="compositionally biased region" description="Acidic residues" evidence="13">
    <location>
        <begin position="967"/>
        <end position="976"/>
    </location>
</feature>
<dbReference type="InterPro" id="IPR002591">
    <property type="entry name" value="Phosphodiest/P_Trfase"/>
</dbReference>
<comment type="pathway">
    <text evidence="2 12">Glycolipid biosynthesis; glycosylphosphatidylinositol-anchor biosynthesis.</text>
</comment>
<evidence type="ECO:0000256" key="7">
    <source>
        <dbReference type="ARBA" id="ARBA00022692"/>
    </source>
</evidence>
<dbReference type="GO" id="GO:0005789">
    <property type="term" value="C:endoplasmic reticulum membrane"/>
    <property type="evidence" value="ECO:0007669"/>
    <property type="project" value="UniProtKB-SubCell"/>
</dbReference>
<feature type="transmembrane region" description="Helical" evidence="12">
    <location>
        <begin position="1281"/>
        <end position="1302"/>
    </location>
</feature>
<sequence length="1306" mass="145665">MDDLPPLPTVTREEAQEQEETHGSGYRAWTIEPQYSKVVLMLVDALRSDFLYGNESDFRFMQSLIDNHKAIPFTALASAPTVTLPRLKALTTGTVPGFLDAILNIAESDQSSTLANQDNWVAQMTRSPSRRSNARIAAQEKGVDKIEGRKIGFFGDDTWIKLFPGLFSRSDGTSSFFAMDTVEVDNNVTRHVSPELAKDDWDGLIFHYLGLDHVGHSGGPKSTIMRPKQAEMDAVAETIYKTLLTKDSADKYNGDDLPTLFILCGDHGMNEVGNHGGSSKSEISTSFLFMSSRFDHIQSRNRIQIAVDPYRHATDREEYQYYKSVNQVDLVPTLSLLLGLPIPKNNVGRLIPELFMDLTELGQLRALQLNAHQVAGVLRNMWPDFEVDSAIILKDYLSPSQKRDSSKFRYKTKEDYLQRCSGDMSDKKRLVCWYTLALEEHVKFLEMGGNTHSPDGVPYTAADRAINYQSANGAYSKFLSESSSMLSTALSKYDMPLLTNGSLLMAFAVVGFIYCAMQTSLLDDFKSSCQEPRTHSSSAFDSTPATTHKRVATRSMATFISDAFSNKAKSRTKDRTYKLNRARNKNEVNWIVARALSVVILILYLVTLFASSFVEEEHQFWYFFSMTWWTVLGLTSMRYLAVPLEERSASGKDADECVSRSSVDEKQQRFGISSFKAAGYCFAQMVILRLLRSWNQTGQKYADQIDLRHYLNSTWLSASWVLFGLTMMVVMVSMITLVFSIQPPVKSLSQSHSSATLPSPANSGAPAWRSAAIAVVQALLTIVIILVSLWITVYKMDVESVYFGDVFLNRVHGFMSALSSVGYPKQLSADPMIVADESSIMISGYEMARGCYAGLGAVAVLTLILKALSPTSPLPPPSQSKGTAAGVIQEQHKILFQPSMFLGVTTLLLILLSRRHNAPIFALFGIQLQAYLQWIALARQLPISEDGEELLGGPQTQSERFEYVVQESDDSADHDDSDASKLHSLSSTQYPSSPAMTGSARMFRTLPGQSSIHSCTLLLCTLSSFFLLGNSNSIASIDISNAYVGIQAYDIFLTGVLTFVSNWAGPIWWCLAGVVVMRWDLEWEMAWARQDKMIRMIKEEERAWKTVQGWKREEKGTWTRKSKRRIQLYKDTVAKRDAGMQDDSVKVSATLEMPATDLEVANEQQVVGSSVTRQSATIATEGDCPSQDQDGDAFYVYEKQDMCANADVIKDSVSPGPPCALKDPHGFRHYLTLKSILDHLILTSFFFGISLYALSIAAIILRHHLFIWTVFSPKVLYQFAWTVLFQVLVQVMGVGVGVWTTLSFSL</sequence>
<dbReference type="Gene3D" id="3.40.720.10">
    <property type="entry name" value="Alkaline Phosphatase, subunit A"/>
    <property type="match status" value="1"/>
</dbReference>
<comment type="subcellular location">
    <subcellularLocation>
        <location evidence="1 12">Endoplasmic reticulum membrane</location>
        <topology evidence="1 12">Multi-pass membrane protein</topology>
    </subcellularLocation>
</comment>
<evidence type="ECO:0000256" key="2">
    <source>
        <dbReference type="ARBA" id="ARBA00004687"/>
    </source>
</evidence>
<evidence type="ECO:0000259" key="14">
    <source>
        <dbReference type="Pfam" id="PF19316"/>
    </source>
</evidence>
<evidence type="ECO:0000313" key="15">
    <source>
        <dbReference type="EMBL" id="KAG0263289.1"/>
    </source>
</evidence>
<dbReference type="SUPFAM" id="SSF53649">
    <property type="entry name" value="Alkaline phosphatase-like"/>
    <property type="match status" value="1"/>
</dbReference>
<dbReference type="Pfam" id="PF01663">
    <property type="entry name" value="Phosphodiest"/>
    <property type="match status" value="1"/>
</dbReference>
<evidence type="ECO:0000256" key="4">
    <source>
        <dbReference type="ARBA" id="ARBA00020830"/>
    </source>
</evidence>
<keyword evidence="9 12" id="KW-1133">Transmembrane helix</keyword>
<dbReference type="CDD" id="cd16024">
    <property type="entry name" value="GPI_EPT_2"/>
    <property type="match status" value="1"/>
</dbReference>
<keyword evidence="5 12" id="KW-0337">GPI-anchor biosynthesis</keyword>
<keyword evidence="8 12" id="KW-0256">Endoplasmic reticulum</keyword>
<feature type="compositionally biased region" description="Basic and acidic residues" evidence="13">
    <location>
        <begin position="11"/>
        <end position="22"/>
    </location>
</feature>
<dbReference type="PANTHER" id="PTHR23072:SF0">
    <property type="entry name" value="GPI ETHANOLAMINE PHOSPHATE TRANSFERASE 2"/>
    <property type="match status" value="1"/>
</dbReference>
<feature type="domain" description="GPI ethanolamine phosphate transferase 2 C-terminal" evidence="14">
    <location>
        <begin position="594"/>
        <end position="745"/>
    </location>
</feature>
<gene>
    <name evidence="15" type="primary">LAS21</name>
    <name evidence="15" type="ORF">BG011_009018</name>
</gene>
<dbReference type="InterPro" id="IPR039527">
    <property type="entry name" value="PIGG/GPI7"/>
</dbReference>
<organism evidence="15 16">
    <name type="scientific">Mortierella polycephala</name>
    <dbReference type="NCBI Taxonomy" id="41804"/>
    <lineage>
        <taxon>Eukaryota</taxon>
        <taxon>Fungi</taxon>
        <taxon>Fungi incertae sedis</taxon>
        <taxon>Mucoromycota</taxon>
        <taxon>Mortierellomycotina</taxon>
        <taxon>Mortierellomycetes</taxon>
        <taxon>Mortierellales</taxon>
        <taxon>Mortierellaceae</taxon>
        <taxon>Mortierella</taxon>
    </lineage>
</organism>
<comment type="caution">
    <text evidence="15">The sequence shown here is derived from an EMBL/GenBank/DDBJ whole genome shotgun (WGS) entry which is preliminary data.</text>
</comment>
<evidence type="ECO:0000256" key="11">
    <source>
        <dbReference type="ARBA" id="ARBA00023180"/>
    </source>
</evidence>
<evidence type="ECO:0000256" key="10">
    <source>
        <dbReference type="ARBA" id="ARBA00023136"/>
    </source>
</evidence>
<protein>
    <recommendedName>
        <fullName evidence="4 12">GPI ethanolamine phosphate transferase 2</fullName>
    </recommendedName>
</protein>
<comment type="similarity">
    <text evidence="3 12">Belongs to the PIGG/PIGN/PIGO family. PIGG subfamily.</text>
</comment>
<proteinExistence type="inferred from homology"/>
<reference evidence="15" key="1">
    <citation type="journal article" date="2020" name="Fungal Divers.">
        <title>Resolving the Mortierellaceae phylogeny through synthesis of multi-gene phylogenetics and phylogenomics.</title>
        <authorList>
            <person name="Vandepol N."/>
            <person name="Liber J."/>
            <person name="Desiro A."/>
            <person name="Na H."/>
            <person name="Kennedy M."/>
            <person name="Barry K."/>
            <person name="Grigoriev I.V."/>
            <person name="Miller A.N."/>
            <person name="O'Donnell K."/>
            <person name="Stajich J.E."/>
            <person name="Bonito G."/>
        </authorList>
    </citation>
    <scope>NUCLEOTIDE SEQUENCE</scope>
    <source>
        <strain evidence="15">KOD948</strain>
    </source>
</reference>
<evidence type="ECO:0000313" key="16">
    <source>
        <dbReference type="Proteomes" id="UP000726737"/>
    </source>
</evidence>
<feature type="domain" description="GPI ethanolamine phosphate transferase 2 C-terminal" evidence="14">
    <location>
        <begin position="1012"/>
        <end position="1078"/>
    </location>
</feature>
<feature type="transmembrane region" description="Helical" evidence="12">
    <location>
        <begin position="850"/>
        <end position="868"/>
    </location>
</feature>
<feature type="transmembrane region" description="Helical" evidence="12">
    <location>
        <begin position="591"/>
        <end position="614"/>
    </location>
</feature>
<dbReference type="InterPro" id="IPR045687">
    <property type="entry name" value="PIGG/GPI7_C"/>
</dbReference>
<accession>A0A9P6U847</accession>
<dbReference type="GO" id="GO:0006506">
    <property type="term" value="P:GPI anchor biosynthetic process"/>
    <property type="evidence" value="ECO:0007669"/>
    <property type="project" value="UniProtKB-KW"/>
</dbReference>
<evidence type="ECO:0000256" key="6">
    <source>
        <dbReference type="ARBA" id="ARBA00022679"/>
    </source>
</evidence>
<keyword evidence="10 12" id="KW-0472">Membrane</keyword>
<dbReference type="InterPro" id="IPR017850">
    <property type="entry name" value="Alkaline_phosphatase_core_sf"/>
</dbReference>
<evidence type="ECO:0000256" key="9">
    <source>
        <dbReference type="ARBA" id="ARBA00022989"/>
    </source>
</evidence>
<feature type="transmembrane region" description="Helical" evidence="12">
    <location>
        <begin position="767"/>
        <end position="791"/>
    </location>
</feature>
<dbReference type="InterPro" id="IPR037674">
    <property type="entry name" value="PIG-G_N"/>
</dbReference>
<keyword evidence="7 12" id="KW-0812">Transmembrane</keyword>
<feature type="region of interest" description="Disordered" evidence="13">
    <location>
        <begin position="966"/>
        <end position="996"/>
    </location>
</feature>
<feature type="transmembrane region" description="Helical" evidence="12">
    <location>
        <begin position="1011"/>
        <end position="1029"/>
    </location>
</feature>
<dbReference type="GO" id="GO:0051267">
    <property type="term" value="F:CP2 mannose-ethanolamine phosphotransferase activity"/>
    <property type="evidence" value="ECO:0007669"/>
    <property type="project" value="TreeGrafter"/>
</dbReference>
<evidence type="ECO:0000256" key="3">
    <source>
        <dbReference type="ARBA" id="ARBA00005315"/>
    </source>
</evidence>
<evidence type="ECO:0000256" key="8">
    <source>
        <dbReference type="ARBA" id="ARBA00022824"/>
    </source>
</evidence>
<feature type="transmembrane region" description="Helical" evidence="12">
    <location>
        <begin position="1240"/>
        <end position="1261"/>
    </location>
</feature>
<comment type="function">
    <text evidence="12">Ethanolamine phosphate transferase involved in glycosylphosphatidylinositol-anchor biosynthesis. Transfers ethanolamine phosphate to the GPI second mannose.</text>
</comment>
<feature type="transmembrane region" description="Helical" evidence="12">
    <location>
        <begin position="620"/>
        <end position="641"/>
    </location>
</feature>
<feature type="transmembrane region" description="Helical" evidence="12">
    <location>
        <begin position="1041"/>
        <end position="1060"/>
    </location>
</feature>
<feature type="domain" description="GPI ethanolamine phosphate transferase 2 C-terminal" evidence="14">
    <location>
        <begin position="1235"/>
        <end position="1300"/>
    </location>
</feature>
<keyword evidence="16" id="KW-1185">Reference proteome</keyword>
<evidence type="ECO:0000256" key="12">
    <source>
        <dbReference type="RuleBase" id="RU367106"/>
    </source>
</evidence>
<feature type="transmembrane region" description="Helical" evidence="12">
    <location>
        <begin position="894"/>
        <end position="912"/>
    </location>
</feature>
<keyword evidence="11" id="KW-0325">Glycoprotein</keyword>
<evidence type="ECO:0000256" key="13">
    <source>
        <dbReference type="SAM" id="MobiDB-lite"/>
    </source>
</evidence>
<feature type="transmembrane region" description="Helical" evidence="12">
    <location>
        <begin position="497"/>
        <end position="517"/>
    </location>
</feature>
<dbReference type="Pfam" id="PF19316">
    <property type="entry name" value="PIGO_PIGG"/>
    <property type="match status" value="3"/>
</dbReference>
<feature type="transmembrane region" description="Helical" evidence="12">
    <location>
        <begin position="718"/>
        <end position="741"/>
    </location>
</feature>